<dbReference type="InterPro" id="IPR012495">
    <property type="entry name" value="TadE-like_dom"/>
</dbReference>
<evidence type="ECO:0000259" key="1">
    <source>
        <dbReference type="Pfam" id="PF07811"/>
    </source>
</evidence>
<accession>D1A213</accession>
<dbReference type="STRING" id="471852.Tcur_4138"/>
<sequence>MAATARARRSDLGASSMELALLTPILILVILSVVQFTMIFHARHVALAAAQSGARVARSEPGGSWRAEARERAVRSVRGYGSRLLSDLRVVTDADADDNRWVEVSGTAVRVVPFLSSRALQVRQRAGGPVECFRPDDGDIDCE</sequence>
<dbReference type="HOGENOM" id="CLU_117215_2_0_11"/>
<keyword evidence="3" id="KW-1185">Reference proteome</keyword>
<protein>
    <submittedName>
        <fullName evidence="2">TadE family protein</fullName>
    </submittedName>
</protein>
<dbReference type="Pfam" id="PF07811">
    <property type="entry name" value="TadE"/>
    <property type="match status" value="1"/>
</dbReference>
<proteinExistence type="predicted"/>
<evidence type="ECO:0000313" key="3">
    <source>
        <dbReference type="Proteomes" id="UP000001918"/>
    </source>
</evidence>
<dbReference type="RefSeq" id="WP_012854449.1">
    <property type="nucleotide sequence ID" value="NC_013510.1"/>
</dbReference>
<gene>
    <name evidence="2" type="ordered locus">Tcur_4138</name>
</gene>
<feature type="domain" description="TadE-like" evidence="1">
    <location>
        <begin position="13"/>
        <end position="55"/>
    </location>
</feature>
<dbReference type="EMBL" id="CP001738">
    <property type="protein sequence ID" value="ACY99666.1"/>
    <property type="molecule type" value="Genomic_DNA"/>
</dbReference>
<dbReference type="AlphaFoldDB" id="D1A213"/>
<organism evidence="2 3">
    <name type="scientific">Thermomonospora curvata (strain ATCC 19995 / DSM 43183 / JCM 3096 / KCTC 9072 / NBRC 15933 / NCIMB 10081 / Henssen B9)</name>
    <dbReference type="NCBI Taxonomy" id="471852"/>
    <lineage>
        <taxon>Bacteria</taxon>
        <taxon>Bacillati</taxon>
        <taxon>Actinomycetota</taxon>
        <taxon>Actinomycetes</taxon>
        <taxon>Streptosporangiales</taxon>
        <taxon>Thermomonosporaceae</taxon>
        <taxon>Thermomonospora</taxon>
    </lineage>
</organism>
<dbReference type="Proteomes" id="UP000001918">
    <property type="component" value="Chromosome"/>
</dbReference>
<name>D1A213_THECD</name>
<dbReference type="KEGG" id="tcu:Tcur_4138"/>
<evidence type="ECO:0000313" key="2">
    <source>
        <dbReference type="EMBL" id="ACY99666.1"/>
    </source>
</evidence>
<dbReference type="eggNOG" id="ENOG50333W1">
    <property type="taxonomic scope" value="Bacteria"/>
</dbReference>
<dbReference type="OrthoDB" id="3478861at2"/>
<reference evidence="2 3" key="1">
    <citation type="journal article" date="2011" name="Stand. Genomic Sci.">
        <title>Complete genome sequence of Thermomonospora curvata type strain (B9).</title>
        <authorList>
            <person name="Chertkov O."/>
            <person name="Sikorski J."/>
            <person name="Nolan M."/>
            <person name="Lapidus A."/>
            <person name="Lucas S."/>
            <person name="Del Rio T.G."/>
            <person name="Tice H."/>
            <person name="Cheng J.F."/>
            <person name="Goodwin L."/>
            <person name="Pitluck S."/>
            <person name="Liolios K."/>
            <person name="Ivanova N."/>
            <person name="Mavromatis K."/>
            <person name="Mikhailova N."/>
            <person name="Ovchinnikova G."/>
            <person name="Pati A."/>
            <person name="Chen A."/>
            <person name="Palaniappan K."/>
            <person name="Djao O.D."/>
            <person name="Land M."/>
            <person name="Hauser L."/>
            <person name="Chang Y.J."/>
            <person name="Jeffries C.D."/>
            <person name="Brettin T."/>
            <person name="Han C."/>
            <person name="Detter J.C."/>
            <person name="Rohde M."/>
            <person name="Goker M."/>
            <person name="Woyke T."/>
            <person name="Bristow J."/>
            <person name="Eisen J.A."/>
            <person name="Markowitz V."/>
            <person name="Hugenholtz P."/>
            <person name="Klenk H.P."/>
            <person name="Kyrpides N.C."/>
        </authorList>
    </citation>
    <scope>NUCLEOTIDE SEQUENCE [LARGE SCALE GENOMIC DNA]</scope>
    <source>
        <strain evidence="3">ATCC 19995 / DSM 43183 / JCM 3096 / KCTC 9072 / NBRC 15933 / NCIMB 10081 / Henssen B9</strain>
    </source>
</reference>